<dbReference type="InterPro" id="IPR036971">
    <property type="entry name" value="PDEase_catalytic_dom_sf"/>
</dbReference>
<evidence type="ECO:0000256" key="3">
    <source>
        <dbReference type="ARBA" id="ARBA00022801"/>
    </source>
</evidence>
<keyword evidence="1" id="KW-0140">cGMP</keyword>
<dbReference type="InterPro" id="IPR003607">
    <property type="entry name" value="HD/PDEase_dom"/>
</dbReference>
<dbReference type="GeneID" id="94827174"/>
<dbReference type="InterPro" id="IPR029016">
    <property type="entry name" value="GAF-like_dom_sf"/>
</dbReference>
<gene>
    <name evidence="6" type="ORF">TRFO_05406</name>
</gene>
<dbReference type="GO" id="GO:0004114">
    <property type="term" value="F:3',5'-cyclic-nucleotide phosphodiesterase activity"/>
    <property type="evidence" value="ECO:0007669"/>
    <property type="project" value="InterPro"/>
</dbReference>
<feature type="domain" description="PDEase" evidence="5">
    <location>
        <begin position="762"/>
        <end position="1089"/>
    </location>
</feature>
<name>A0A1J4K6D6_9EUKA</name>
<reference evidence="6" key="1">
    <citation type="submission" date="2016-10" db="EMBL/GenBank/DDBJ databases">
        <authorList>
            <person name="Benchimol M."/>
            <person name="Almeida L.G."/>
            <person name="Vasconcelos A.T."/>
            <person name="Perreira-Neves A."/>
            <person name="Rosa I.A."/>
            <person name="Tasca T."/>
            <person name="Bogo M.R."/>
            <person name="de Souza W."/>
        </authorList>
    </citation>
    <scope>NUCLEOTIDE SEQUENCE [LARGE SCALE GENOMIC DNA]</scope>
    <source>
        <strain evidence="6">K</strain>
    </source>
</reference>
<evidence type="ECO:0000256" key="4">
    <source>
        <dbReference type="PIRSR" id="PIRSR623088-3"/>
    </source>
</evidence>
<feature type="binding site" evidence="4">
    <location>
        <position position="843"/>
    </location>
    <ligand>
        <name>Zn(2+)</name>
        <dbReference type="ChEBI" id="CHEBI:29105"/>
        <label>1</label>
    </ligand>
</feature>
<comment type="caution">
    <text evidence="6">The sequence shown here is derived from an EMBL/GenBank/DDBJ whole genome shotgun (WGS) entry which is preliminary data.</text>
</comment>
<sequence>MSGAKTSFSLQKSIPRVVKPGTVAMNSTWNPNVPKSRTLTRGNSENCIDVNEDETKIRLRNEDIFDSIMANILNVPLQQALEGPFQLLFNSPTCILWIDIPSNNTLYSPTHDITVSVSDSIVGYARLTRSVMQISNQKNCPPNFVCDSQIAPENSQHLLIPLSSAGIVRGVIQIIRPPNYVAFSPTDLKTVAFVMKKFSLIGNSLFNSEPLCEIALDFFQKTKLTTDPLFYIEHFFQCRTCELWKYDSTTDQYSLFDRQTNNMVPIHSVEFGIVGFALSKCCVVNERMASSHSSFCVPFDGNIDGPILVVPFEKSRKEIWAVAMRGRNRTFNIYDEREVTAILPFLSRAAGGDSSAGATLTAMLTTLLDIASRLTSALSINELIDLIQEQSSKLVECEKSNLLLIDRRSEFFITSLENKELRRTSIDLGIAGRCFKEKKILNIIDPKNDPHFNQEIDGCPDVDPVVLLAVPFLNLHDEVTGILMLYNKLSGDKFSDNDEKVLTIFNVFSGIAFDNAQYYHSTFQLSNNFLDYIDNKEFNIIPNHESNRNSNRESSSNMNQIEGEESIKSAINHLLTKALSITYCDRITFFTRESNDSFSIYTNVGNDSYYGSFFASEAAENCEPLLLNSDGIQSRYNEPHKKDSAMTRLSPALKSSRNRSLSEMNNLSISNLVSGLFTDRNETLVTGNRQEEMVYSVPIINSQLSCVGVVEFHFYNERSADDLAYLRAITSLVGTNIERLHLSELAVFGCGELEMREWITNDEKNTKKIPKKLVLEEDQIKVMYKLQFNVDAWDGIGLFKHVFATFTKFGLFEAFDFTAGQLFNFLKGIRDKYKNVPFNNWRHAIDTFQMVGYHVTHGRLDRILNKNELLALFLAAICHDAGHDWFEKYIEARNETQIALLSRYSSFYESEHCLNAISVLSSDECNLFGGVSVTVSRPVYNLIIELILSTDMSRHFVIESEFTSLVSSNELDVEENTSHKNLLMKVVLKSADLCSVSRPYDVAKKSLEYVAEEFYRFGDIDKAEGICFTSPDPRRENIDKKASLVGFMNSVALPLFSALGKAYKTLNVPAEQIARNLTTYQKRLSKNRV</sequence>
<proteinExistence type="predicted"/>
<dbReference type="Pfam" id="PF01590">
    <property type="entry name" value="GAF"/>
    <property type="match status" value="1"/>
</dbReference>
<dbReference type="SMART" id="SM00065">
    <property type="entry name" value="GAF"/>
    <property type="match status" value="1"/>
</dbReference>
<dbReference type="CDD" id="cd00077">
    <property type="entry name" value="HDc"/>
    <property type="match status" value="1"/>
</dbReference>
<feature type="binding site" evidence="4">
    <location>
        <position position="880"/>
    </location>
    <ligand>
        <name>Zn(2+)</name>
        <dbReference type="ChEBI" id="CHEBI:29105"/>
        <label>2</label>
    </ligand>
</feature>
<dbReference type="AlphaFoldDB" id="A0A1J4K6D6"/>
<feature type="binding site" evidence="4">
    <location>
        <position position="880"/>
    </location>
    <ligand>
        <name>Zn(2+)</name>
        <dbReference type="ChEBI" id="CHEBI:29105"/>
        <label>1</label>
    </ligand>
</feature>
<keyword evidence="3" id="KW-0378">Hydrolase</keyword>
<protein>
    <recommendedName>
        <fullName evidence="5">PDEase domain-containing protein</fullName>
    </recommendedName>
</protein>
<feature type="binding site" evidence="4">
    <location>
        <position position="879"/>
    </location>
    <ligand>
        <name>Zn(2+)</name>
        <dbReference type="ChEBI" id="CHEBI:29105"/>
        <label>1</label>
    </ligand>
</feature>
<dbReference type="InterPro" id="IPR023088">
    <property type="entry name" value="PDEase"/>
</dbReference>
<evidence type="ECO:0000256" key="1">
    <source>
        <dbReference type="ARBA" id="ARBA00022535"/>
    </source>
</evidence>
<feature type="binding site" evidence="4">
    <location>
        <position position="992"/>
    </location>
    <ligand>
        <name>Zn(2+)</name>
        <dbReference type="ChEBI" id="CHEBI:29105"/>
        <label>1</label>
    </ligand>
</feature>
<accession>A0A1J4K6D6</accession>
<dbReference type="OrthoDB" id="68317at2759"/>
<dbReference type="Pfam" id="PF00233">
    <property type="entry name" value="PDEase_I"/>
    <property type="match status" value="1"/>
</dbReference>
<dbReference type="EMBL" id="MLAK01000716">
    <property type="protein sequence ID" value="OHT06739.1"/>
    <property type="molecule type" value="Genomic_DNA"/>
</dbReference>
<evidence type="ECO:0000259" key="5">
    <source>
        <dbReference type="PROSITE" id="PS51845"/>
    </source>
</evidence>
<dbReference type="Gene3D" id="1.10.1300.10">
    <property type="entry name" value="3'5'-cyclic nucleotide phosphodiesterase, catalytic domain"/>
    <property type="match status" value="1"/>
</dbReference>
<dbReference type="InterPro" id="IPR002073">
    <property type="entry name" value="PDEase_catalytic_dom"/>
</dbReference>
<organism evidence="6 7">
    <name type="scientific">Tritrichomonas foetus</name>
    <dbReference type="NCBI Taxonomy" id="1144522"/>
    <lineage>
        <taxon>Eukaryota</taxon>
        <taxon>Metamonada</taxon>
        <taxon>Parabasalia</taxon>
        <taxon>Tritrichomonadida</taxon>
        <taxon>Tritrichomonadidae</taxon>
        <taxon>Tritrichomonas</taxon>
    </lineage>
</organism>
<dbReference type="InterPro" id="IPR003018">
    <property type="entry name" value="GAF"/>
</dbReference>
<evidence type="ECO:0000313" key="7">
    <source>
        <dbReference type="Proteomes" id="UP000179807"/>
    </source>
</evidence>
<dbReference type="SUPFAM" id="SSF55781">
    <property type="entry name" value="GAF domain-like"/>
    <property type="match status" value="4"/>
</dbReference>
<dbReference type="SUPFAM" id="SSF109604">
    <property type="entry name" value="HD-domain/PDEase-like"/>
    <property type="match status" value="1"/>
</dbReference>
<evidence type="ECO:0000256" key="2">
    <source>
        <dbReference type="ARBA" id="ARBA00022723"/>
    </source>
</evidence>
<dbReference type="Gene3D" id="3.30.450.40">
    <property type="match status" value="2"/>
</dbReference>
<dbReference type="PROSITE" id="PS51845">
    <property type="entry name" value="PDEASE_I_2"/>
    <property type="match status" value="1"/>
</dbReference>
<keyword evidence="2 4" id="KW-0479">Metal-binding</keyword>
<dbReference type="VEuPathDB" id="TrichDB:TRFO_05406"/>
<dbReference type="GO" id="GO:0007165">
    <property type="term" value="P:signal transduction"/>
    <property type="evidence" value="ECO:0007669"/>
    <property type="project" value="InterPro"/>
</dbReference>
<dbReference type="RefSeq" id="XP_068359875.1">
    <property type="nucleotide sequence ID" value="XM_068492470.1"/>
</dbReference>
<dbReference type="GO" id="GO:0046872">
    <property type="term" value="F:metal ion binding"/>
    <property type="evidence" value="ECO:0007669"/>
    <property type="project" value="UniProtKB-KW"/>
</dbReference>
<dbReference type="PANTHER" id="PTHR11347">
    <property type="entry name" value="CYCLIC NUCLEOTIDE PHOSPHODIESTERASE"/>
    <property type="match status" value="1"/>
</dbReference>
<dbReference type="Proteomes" id="UP000179807">
    <property type="component" value="Unassembled WGS sequence"/>
</dbReference>
<evidence type="ECO:0000313" key="6">
    <source>
        <dbReference type="EMBL" id="OHT06739.1"/>
    </source>
</evidence>
<dbReference type="SMART" id="SM00471">
    <property type="entry name" value="HDc"/>
    <property type="match status" value="1"/>
</dbReference>
<dbReference type="PRINTS" id="PR00387">
    <property type="entry name" value="PDIESTERASE1"/>
</dbReference>
<keyword evidence="7" id="KW-1185">Reference proteome</keyword>